<evidence type="ECO:0000259" key="8">
    <source>
        <dbReference type="PROSITE" id="PS50968"/>
    </source>
</evidence>
<dbReference type="InterPro" id="IPR029000">
    <property type="entry name" value="Cyclophilin-like_dom_sf"/>
</dbReference>
<evidence type="ECO:0000256" key="4">
    <source>
        <dbReference type="ARBA" id="ARBA00022801"/>
    </source>
</evidence>
<dbReference type="InterPro" id="IPR001882">
    <property type="entry name" value="Biotin_BS"/>
</dbReference>
<dbReference type="Pfam" id="PF07286">
    <property type="entry name" value="D-Glu_cyclase"/>
    <property type="match status" value="1"/>
</dbReference>
<dbReference type="InterPro" id="IPR011053">
    <property type="entry name" value="Single_hybrid_motif"/>
</dbReference>
<dbReference type="PANTHER" id="PTHR48095">
    <property type="entry name" value="PYRUVATE CARBOXYLASE SUBUNIT A"/>
    <property type="match status" value="1"/>
</dbReference>
<evidence type="ECO:0000256" key="5">
    <source>
        <dbReference type="ARBA" id="ARBA00022840"/>
    </source>
</evidence>
<dbReference type="InterPro" id="IPR005481">
    <property type="entry name" value="BC-like_N"/>
</dbReference>
<dbReference type="InterPro" id="IPR005479">
    <property type="entry name" value="CPAse_ATP-bd"/>
</dbReference>
<dbReference type="GO" id="GO:0046872">
    <property type="term" value="F:metal ion binding"/>
    <property type="evidence" value="ECO:0007669"/>
    <property type="project" value="InterPro"/>
</dbReference>
<dbReference type="InterPro" id="IPR011764">
    <property type="entry name" value="Biotin_carboxylation_dom"/>
</dbReference>
<evidence type="ECO:0000256" key="1">
    <source>
        <dbReference type="ARBA" id="ARBA00001953"/>
    </source>
</evidence>
<dbReference type="InterPro" id="IPR016185">
    <property type="entry name" value="PreATP-grasp_dom_sf"/>
</dbReference>
<dbReference type="Gene3D" id="3.40.1640.10">
    <property type="entry name" value="PSTPO5379-like"/>
    <property type="match status" value="1"/>
</dbReference>
<dbReference type="Gene3D" id="3.40.50.20">
    <property type="match status" value="1"/>
</dbReference>
<dbReference type="GO" id="GO:0016874">
    <property type="term" value="F:ligase activity"/>
    <property type="evidence" value="ECO:0007669"/>
    <property type="project" value="UniProtKB-KW"/>
</dbReference>
<evidence type="ECO:0000256" key="2">
    <source>
        <dbReference type="ARBA" id="ARBA00022598"/>
    </source>
</evidence>
<comment type="cofactor">
    <cofactor evidence="1">
        <name>biotin</name>
        <dbReference type="ChEBI" id="CHEBI:57586"/>
    </cofactor>
</comment>
<dbReference type="GO" id="GO:0005524">
    <property type="term" value="F:ATP binding"/>
    <property type="evidence" value="ECO:0007669"/>
    <property type="project" value="UniProtKB-UniRule"/>
</dbReference>
<dbReference type="Proteomes" id="UP001165080">
    <property type="component" value="Unassembled WGS sequence"/>
</dbReference>
<dbReference type="SMART" id="SM00878">
    <property type="entry name" value="Biotin_carb_C"/>
    <property type="match status" value="1"/>
</dbReference>
<evidence type="ECO:0000259" key="9">
    <source>
        <dbReference type="PROSITE" id="PS50975"/>
    </source>
</evidence>
<dbReference type="SMART" id="SM00796">
    <property type="entry name" value="AHS1"/>
    <property type="match status" value="1"/>
</dbReference>
<dbReference type="InterPro" id="IPR038021">
    <property type="entry name" value="Putative_hydro-lyase"/>
</dbReference>
<dbReference type="CDD" id="cd06850">
    <property type="entry name" value="biotinyl_domain"/>
    <property type="match status" value="1"/>
</dbReference>
<dbReference type="SUPFAM" id="SSF52440">
    <property type="entry name" value="PreATP-grasp domain"/>
    <property type="match status" value="1"/>
</dbReference>
<comment type="caution">
    <text evidence="11">The sequence shown here is derived from an EMBL/GenBank/DDBJ whole genome shotgun (WGS) entry which is preliminary data.</text>
</comment>
<dbReference type="Pfam" id="PF02682">
    <property type="entry name" value="CT_C_D"/>
    <property type="match status" value="1"/>
</dbReference>
<dbReference type="InterPro" id="IPR000089">
    <property type="entry name" value="Biotin_lipoyl"/>
</dbReference>
<dbReference type="Gene3D" id="2.40.50.100">
    <property type="match status" value="1"/>
</dbReference>
<dbReference type="Pfam" id="PF00364">
    <property type="entry name" value="Biotin_lipoyl"/>
    <property type="match status" value="1"/>
</dbReference>
<dbReference type="Pfam" id="PF02626">
    <property type="entry name" value="CT_A_B"/>
    <property type="match status" value="1"/>
</dbReference>
<evidence type="ECO:0000313" key="11">
    <source>
        <dbReference type="EMBL" id="GLC62164.1"/>
    </source>
</evidence>
<dbReference type="InterPro" id="IPR011761">
    <property type="entry name" value="ATP-grasp"/>
</dbReference>
<dbReference type="PROSITE" id="PS50975">
    <property type="entry name" value="ATP_GRASP"/>
    <property type="match status" value="1"/>
</dbReference>
<feature type="domain" description="Biotin carboxylation" evidence="10">
    <location>
        <begin position="687"/>
        <end position="1131"/>
    </location>
</feature>
<dbReference type="AlphaFoldDB" id="A0A9W6C1P7"/>
<dbReference type="Pfam" id="PF00289">
    <property type="entry name" value="Biotin_carb_N"/>
    <property type="match status" value="1"/>
</dbReference>
<dbReference type="Gene3D" id="2.40.100.10">
    <property type="entry name" value="Cyclophilin-like"/>
    <property type="match status" value="2"/>
</dbReference>
<keyword evidence="12" id="KW-1185">Reference proteome</keyword>
<keyword evidence="4" id="KW-0378">Hydrolase</keyword>
<evidence type="ECO:0000313" key="12">
    <source>
        <dbReference type="Proteomes" id="UP001165080"/>
    </source>
</evidence>
<dbReference type="InterPro" id="IPR011054">
    <property type="entry name" value="Rudment_hybrid_motif"/>
</dbReference>
<keyword evidence="5 7" id="KW-0067">ATP-binding</keyword>
<dbReference type="SMART" id="SM00797">
    <property type="entry name" value="AHS2"/>
    <property type="match status" value="1"/>
</dbReference>
<dbReference type="Gene3D" id="3.30.470.20">
    <property type="entry name" value="ATP-grasp fold, B domain"/>
    <property type="match status" value="1"/>
</dbReference>
<accession>A0A9W6C1P7</accession>
<dbReference type="InterPro" id="IPR003833">
    <property type="entry name" value="CT_C_D"/>
</dbReference>
<dbReference type="PROSITE" id="PS50968">
    <property type="entry name" value="BIOTINYL_LIPOYL"/>
    <property type="match status" value="1"/>
</dbReference>
<dbReference type="Gene3D" id="3.30.1490.20">
    <property type="entry name" value="ATP-grasp fold, A domain"/>
    <property type="match status" value="1"/>
</dbReference>
<dbReference type="InterPro" id="IPR009906">
    <property type="entry name" value="D-Glu_cyclase"/>
</dbReference>
<dbReference type="InterPro" id="IPR005482">
    <property type="entry name" value="Biotin_COase_C"/>
</dbReference>
<keyword evidence="6" id="KW-0092">Biotin</keyword>
<organism evidence="11 12">
    <name type="scientific">Pleodorina starrii</name>
    <dbReference type="NCBI Taxonomy" id="330485"/>
    <lineage>
        <taxon>Eukaryota</taxon>
        <taxon>Viridiplantae</taxon>
        <taxon>Chlorophyta</taxon>
        <taxon>core chlorophytes</taxon>
        <taxon>Chlorophyceae</taxon>
        <taxon>CS clade</taxon>
        <taxon>Chlamydomonadales</taxon>
        <taxon>Volvocaceae</taxon>
        <taxon>Pleodorina</taxon>
    </lineage>
</organism>
<dbReference type="Pfam" id="PF02785">
    <property type="entry name" value="Biotin_carb_C"/>
    <property type="match status" value="1"/>
</dbReference>
<evidence type="ECO:0000259" key="10">
    <source>
        <dbReference type="PROSITE" id="PS50979"/>
    </source>
</evidence>
<evidence type="ECO:0000256" key="3">
    <source>
        <dbReference type="ARBA" id="ARBA00022741"/>
    </source>
</evidence>
<proteinExistence type="predicted"/>
<dbReference type="SUPFAM" id="SSF160920">
    <property type="entry name" value="PSTPO5379-like"/>
    <property type="match status" value="1"/>
</dbReference>
<feature type="domain" description="Lipoyl-binding" evidence="8">
    <location>
        <begin position="1183"/>
        <end position="1257"/>
    </location>
</feature>
<dbReference type="SUPFAM" id="SSF50891">
    <property type="entry name" value="Cyclophilin-like"/>
    <property type="match status" value="2"/>
</dbReference>
<dbReference type="PROSITE" id="PS50979">
    <property type="entry name" value="BC"/>
    <property type="match status" value="1"/>
</dbReference>
<name>A0A9W6C1P7_9CHLO</name>
<dbReference type="PANTHER" id="PTHR48095:SF2">
    <property type="entry name" value="BIOTIN CARBOXYLASE, CHLOROPLASTIC"/>
    <property type="match status" value="1"/>
</dbReference>
<dbReference type="PROSITE" id="PS00188">
    <property type="entry name" value="BIOTIN"/>
    <property type="match status" value="1"/>
</dbReference>
<sequence length="1261" mass="132445">MISLPRDWAWDFLLFAQRNPKPCPVLDVTDPGSHRTVMAPDADLRTDIPLYRIWRDGVLTEEVTDATAHWAEHTDLVTFLIGCSFTFEGALMAAGIPVAHVDQGCNVPMFLTDHECRPAGRMSGRLVVSMRPIPADRVAEAAMISGRTPAVHGAPVHVGAPEALGIADLQRPDFGDPVPVGPGMTRILPIGPRAFLVELADLDATLALFDALAADPVAGVSEIVPAARTLMVTTDPGVPADAALARAVLARQPAPGTAPAARATEMVEIPVTYDGEDLAKVATLMGLTTDEVIAAHQAATWQVAFCGFAPGFAYMTCADARFDLPRRPAPRTRIPAGSVALAGRFCGIYPQASPGGWQLIGRTEVPMFDLTRDVPALLRPGVRARFVTGSARVHAVAVPEPAPVTGLRVVQTAFPILVQDAGRMGQAGQGVSASGALDLGALRRANRAVGNPAGEAALEITLGPVRLRAEVAMTLALTGAATARMGRQTQPVAFALDAGDEVTIDPPARGMRSYLAIRGGFDVAPVLGSCATDTLAQIGPAPLMAGDALAPAGRAAGAVTDPGPGPDLPQAGTVVTLPVTLGPRTDWFDDVTVQRFLAQEWTVTPQSSRVGIRLSGEALTREDACELPSEGTATGAIQVPHSGQPVLFLADHPLTGGYPVIATLHPAALDLAGQLPPGTRIRFAADALFADIDPEASDIALRVIRACADEGIESVAIYADPDRDAPFVRAADQAWALEGHRPADTYLDAAKVLAIAARAKVDAIHPGYGFLSENADFARAVQDAGILWIGPDPDVIDALGDKIRAREIAQAVGAPLVAGSPGPIASGAEALAFAREHGLPLAIKAAFGGGGRGMRVARDLDEVEELFDAATREAVTAFGRGECYVEQFLDRPRHIEAQVLADRHGTVKVLGTRDCSLQRRNQKLVEEAPAPFLTDDQRARIHDSARAICAHAGYSGAGTVEFLLSANGTISFLEVNTRLQVEHPVTEETTGIDIVRAMIRVAQGARLTDDGVPEPIGHAIEFRINAEDSGRGFLPTPGPITLWSAPGGIGIRLDSGVEQGGQVAGQFDSMMAKLIVTGPDRATAIARARRALREFRIEGVASVLPFHRAVLEAPEFTDDFAVHTRWIETDFADRLAAAVQPADRVTPVPDQPMLRLSIEIDGRRHDLALPQGLLAAAAPAAPQEAASDPDCVSAPVAGTLSLWQAADGAHVQAGEVIAVIEAMKMETTIEAPHAGRLTRLAAEGATLAHGAPLARIDPDDG</sequence>
<dbReference type="SUPFAM" id="SSF51230">
    <property type="entry name" value="Single hybrid motif"/>
    <property type="match status" value="1"/>
</dbReference>
<evidence type="ECO:0000256" key="6">
    <source>
        <dbReference type="ARBA" id="ARBA00023267"/>
    </source>
</evidence>
<dbReference type="GO" id="GO:0016787">
    <property type="term" value="F:hydrolase activity"/>
    <property type="evidence" value="ECO:0007669"/>
    <property type="project" value="UniProtKB-KW"/>
</dbReference>
<feature type="domain" description="ATP-grasp" evidence="9">
    <location>
        <begin position="806"/>
        <end position="1003"/>
    </location>
</feature>
<dbReference type="InterPro" id="IPR013815">
    <property type="entry name" value="ATP_grasp_subdomain_1"/>
</dbReference>
<dbReference type="PROSITE" id="PS00867">
    <property type="entry name" value="CPSASE_2"/>
    <property type="match status" value="1"/>
</dbReference>
<dbReference type="SUPFAM" id="SSF51246">
    <property type="entry name" value="Rudiment single hybrid motif"/>
    <property type="match status" value="1"/>
</dbReference>
<dbReference type="EMBL" id="BRXU01000058">
    <property type="protein sequence ID" value="GLC62164.1"/>
    <property type="molecule type" value="Genomic_DNA"/>
</dbReference>
<keyword evidence="3 7" id="KW-0547">Nucleotide-binding</keyword>
<dbReference type="SUPFAM" id="SSF160467">
    <property type="entry name" value="PH0987 N-terminal domain-like"/>
    <property type="match status" value="1"/>
</dbReference>
<evidence type="ECO:0008006" key="13">
    <source>
        <dbReference type="Google" id="ProtNLM"/>
    </source>
</evidence>
<dbReference type="SUPFAM" id="SSF56059">
    <property type="entry name" value="Glutathione synthetase ATP-binding domain-like"/>
    <property type="match status" value="1"/>
</dbReference>
<reference evidence="11 12" key="1">
    <citation type="journal article" date="2023" name="Commun. Biol.">
        <title>Reorganization of the ancestral sex-determining regions during the evolution of trioecy in Pleodorina starrii.</title>
        <authorList>
            <person name="Takahashi K."/>
            <person name="Suzuki S."/>
            <person name="Kawai-Toyooka H."/>
            <person name="Yamamoto K."/>
            <person name="Hamaji T."/>
            <person name="Ootsuki R."/>
            <person name="Yamaguchi H."/>
            <person name="Kawachi M."/>
            <person name="Higashiyama T."/>
            <person name="Nozaki H."/>
        </authorList>
    </citation>
    <scope>NUCLEOTIDE SEQUENCE [LARGE SCALE GENOMIC DNA]</scope>
    <source>
        <strain evidence="11 12">NIES-4479</strain>
    </source>
</reference>
<protein>
    <recommendedName>
        <fullName evidence="13">Urea carboxylase</fullName>
    </recommendedName>
</protein>
<evidence type="ECO:0000256" key="7">
    <source>
        <dbReference type="PROSITE-ProRule" id="PRU00409"/>
    </source>
</evidence>
<dbReference type="Pfam" id="PF02786">
    <property type="entry name" value="CPSase_L_D2"/>
    <property type="match status" value="1"/>
</dbReference>
<dbReference type="InterPro" id="IPR051602">
    <property type="entry name" value="ACC_Biotin_Carboxylase"/>
</dbReference>
<gene>
    <name evidence="11" type="primary">PLESTB003171</name>
    <name evidence="11" type="ORF">PLESTB_001847400</name>
</gene>
<dbReference type="Gene3D" id="3.30.1360.40">
    <property type="match status" value="1"/>
</dbReference>
<dbReference type="InterPro" id="IPR003778">
    <property type="entry name" value="CT_A_B"/>
</dbReference>
<keyword evidence="2" id="KW-0436">Ligase</keyword>